<protein>
    <submittedName>
        <fullName evidence="2">Uncharacterized protein</fullName>
    </submittedName>
</protein>
<comment type="caution">
    <text evidence="2">The sequence shown here is derived from an EMBL/GenBank/DDBJ whole genome shotgun (WGS) entry which is preliminary data.</text>
</comment>
<keyword evidence="1" id="KW-0812">Transmembrane</keyword>
<gene>
    <name evidence="2" type="ORF">MENT_LOCUS13339</name>
</gene>
<evidence type="ECO:0000313" key="3">
    <source>
        <dbReference type="Proteomes" id="UP000580250"/>
    </source>
</evidence>
<evidence type="ECO:0000256" key="1">
    <source>
        <dbReference type="SAM" id="Phobius"/>
    </source>
</evidence>
<dbReference type="Proteomes" id="UP000580250">
    <property type="component" value="Unassembled WGS sequence"/>
</dbReference>
<dbReference type="EMBL" id="CAJEWN010000072">
    <property type="protein sequence ID" value="CAD2158782.1"/>
    <property type="molecule type" value="Genomic_DNA"/>
</dbReference>
<sequence length="73" mass="8784">MYETHFYFFLKIFIKIIYWHYVFLTFYPLYFLGSPTKDRCTEGSDTKTILSRGLAVVDCSWNQLDKTAFHRAK</sequence>
<organism evidence="2 3">
    <name type="scientific">Meloidogyne enterolobii</name>
    <name type="common">Root-knot nematode worm</name>
    <name type="synonym">Meloidogyne mayaguensis</name>
    <dbReference type="NCBI Taxonomy" id="390850"/>
    <lineage>
        <taxon>Eukaryota</taxon>
        <taxon>Metazoa</taxon>
        <taxon>Ecdysozoa</taxon>
        <taxon>Nematoda</taxon>
        <taxon>Chromadorea</taxon>
        <taxon>Rhabditida</taxon>
        <taxon>Tylenchina</taxon>
        <taxon>Tylenchomorpha</taxon>
        <taxon>Tylenchoidea</taxon>
        <taxon>Meloidogynidae</taxon>
        <taxon>Meloidogyninae</taxon>
        <taxon>Meloidogyne</taxon>
    </lineage>
</organism>
<evidence type="ECO:0000313" key="2">
    <source>
        <dbReference type="EMBL" id="CAD2158782.1"/>
    </source>
</evidence>
<feature type="transmembrane region" description="Helical" evidence="1">
    <location>
        <begin position="6"/>
        <end position="29"/>
    </location>
</feature>
<keyword evidence="1" id="KW-1133">Transmembrane helix</keyword>
<keyword evidence="1" id="KW-0472">Membrane</keyword>
<accession>A0A6V7UK20</accession>
<reference evidence="2 3" key="1">
    <citation type="submission" date="2020-08" db="EMBL/GenBank/DDBJ databases">
        <authorList>
            <person name="Koutsovoulos G."/>
            <person name="Danchin GJ E."/>
        </authorList>
    </citation>
    <scope>NUCLEOTIDE SEQUENCE [LARGE SCALE GENOMIC DNA]</scope>
</reference>
<name>A0A6V7UK20_MELEN</name>
<proteinExistence type="predicted"/>
<dbReference type="AlphaFoldDB" id="A0A6V7UK20"/>